<dbReference type="EMBL" id="JPMX01000052">
    <property type="protein sequence ID" value="KGH46327.1"/>
    <property type="molecule type" value="Genomic_DNA"/>
</dbReference>
<evidence type="ECO:0000313" key="3">
    <source>
        <dbReference type="Proteomes" id="UP000029713"/>
    </source>
</evidence>
<gene>
    <name evidence="2" type="ORF">IN07_12430</name>
</gene>
<accession>A0A098Y7C1</accession>
<dbReference type="OrthoDB" id="5195767at2"/>
<feature type="compositionally biased region" description="Polar residues" evidence="1">
    <location>
        <begin position="1"/>
        <end position="15"/>
    </location>
</feature>
<keyword evidence="3" id="KW-1185">Reference proteome</keyword>
<sequence>MTGPTSTTKSSQATKDQPGAAPEAGERVAPEASTGSDVELRELARTHEDVAQRARRLVAGELVASGPDSTDERQQVDRVLEQARAGLLAELRDQEQERARRQLQEAAASGEDAVAGVVQSITTIVRGIVPAALVRPEDVIEATFALADQGLRISRRLALTTTSSVRSLSTSA</sequence>
<evidence type="ECO:0000256" key="1">
    <source>
        <dbReference type="SAM" id="MobiDB-lite"/>
    </source>
</evidence>
<proteinExistence type="predicted"/>
<comment type="caution">
    <text evidence="2">The sequence shown here is derived from an EMBL/GenBank/DDBJ whole genome shotgun (WGS) entry which is preliminary data.</text>
</comment>
<feature type="region of interest" description="Disordered" evidence="1">
    <location>
        <begin position="1"/>
        <end position="39"/>
    </location>
</feature>
<protein>
    <submittedName>
        <fullName evidence="2">Uncharacterized protein</fullName>
    </submittedName>
</protein>
<name>A0A098Y7C1_9ACTN</name>
<evidence type="ECO:0000313" key="2">
    <source>
        <dbReference type="EMBL" id="KGH46327.1"/>
    </source>
</evidence>
<reference evidence="2 3" key="1">
    <citation type="submission" date="2014-07" db="EMBL/GenBank/DDBJ databases">
        <title>Biosystematic studies on Modestobacter strains isolated from extreme hyper-arid desert soil and from historic building.</title>
        <authorList>
            <person name="Bukarasam K."/>
            <person name="Bull A."/>
            <person name="Girard G."/>
            <person name="van Wezel G."/>
            <person name="Goodfellow M."/>
        </authorList>
    </citation>
    <scope>NUCLEOTIDE SEQUENCE [LARGE SCALE GENOMIC DNA]</scope>
    <source>
        <strain evidence="2 3">KNN45-2b</strain>
    </source>
</reference>
<dbReference type="RefSeq" id="WP_036336099.1">
    <property type="nucleotide sequence ID" value="NZ_JPMX01000052.1"/>
</dbReference>
<dbReference type="AlphaFoldDB" id="A0A098Y7C1"/>
<dbReference type="Proteomes" id="UP000029713">
    <property type="component" value="Unassembled WGS sequence"/>
</dbReference>
<organism evidence="2 3">
    <name type="scientific">Modestobacter caceresii</name>
    <dbReference type="NCBI Taxonomy" id="1522368"/>
    <lineage>
        <taxon>Bacteria</taxon>
        <taxon>Bacillati</taxon>
        <taxon>Actinomycetota</taxon>
        <taxon>Actinomycetes</taxon>
        <taxon>Geodermatophilales</taxon>
        <taxon>Geodermatophilaceae</taxon>
        <taxon>Modestobacter</taxon>
    </lineage>
</organism>